<dbReference type="GO" id="GO:0004222">
    <property type="term" value="F:metalloendopeptidase activity"/>
    <property type="evidence" value="ECO:0007669"/>
    <property type="project" value="InterPro"/>
</dbReference>
<dbReference type="RefSeq" id="WP_064007311.1">
    <property type="nucleotide sequence ID" value="NZ_LUUG01000049.1"/>
</dbReference>
<sequence>MWLTAVYYDGRQARPHPVTLCVEGDKLLLQGRDIVRREELNGLKIPPPLGSTPRLILFADGGRCEVADRQGFAEMLQDAGNSAVAGMENSWWYALAALLLTLSLLAVVYLFGLPYAARVVADRVPVYLLERMDNQFFASLDQTLLMPSKLAEERRHTLQDGLRRLVLPPGEDRPAHIEFRGSPTLGANAFALPGGSVLVLDDLVNLASNDQEILAVLAHEMGHVHEKHALRQMLQASVVGLAMAWYIGDVSSLLAVAPTVLLQTRYSRDFERRADAFAAELLRANGIPVSRLADILEKLEAAHQTAAPKQPVESVEALDYLSSHPNTEERIKRLRGQ</sequence>
<evidence type="ECO:0000259" key="8">
    <source>
        <dbReference type="Pfam" id="PF01435"/>
    </source>
</evidence>
<dbReference type="AlphaFoldDB" id="A0A177MPW8"/>
<keyword evidence="7" id="KW-0472">Membrane</keyword>
<comment type="caution">
    <text evidence="10">The sequence shown here is derived from an EMBL/GenBank/DDBJ whole genome shotgun (WGS) entry which is preliminary data.</text>
</comment>
<keyword evidence="7" id="KW-1133">Transmembrane helix</keyword>
<keyword evidence="7" id="KW-0812">Transmembrane</keyword>
<dbReference type="InterPro" id="IPR001915">
    <property type="entry name" value="Peptidase_M48"/>
</dbReference>
<dbReference type="OrthoDB" id="9810445at2"/>
<evidence type="ECO:0000259" key="9">
    <source>
        <dbReference type="Pfam" id="PF23368"/>
    </source>
</evidence>
<dbReference type="Pfam" id="PF23368">
    <property type="entry name" value="DUF7092"/>
    <property type="match status" value="1"/>
</dbReference>
<organism evidence="10 11">
    <name type="scientific">Methylomonas methanica</name>
    <dbReference type="NCBI Taxonomy" id="421"/>
    <lineage>
        <taxon>Bacteria</taxon>
        <taxon>Pseudomonadati</taxon>
        <taxon>Pseudomonadota</taxon>
        <taxon>Gammaproteobacteria</taxon>
        <taxon>Methylococcales</taxon>
        <taxon>Methylococcaceae</taxon>
        <taxon>Methylomonas</taxon>
    </lineage>
</organism>
<comment type="similarity">
    <text evidence="6">Belongs to the peptidase M48 family.</text>
</comment>
<dbReference type="Gene3D" id="3.30.2010.10">
    <property type="entry name" value="Metalloproteases ('zincins'), catalytic domain"/>
    <property type="match status" value="1"/>
</dbReference>
<evidence type="ECO:0000256" key="6">
    <source>
        <dbReference type="RuleBase" id="RU003983"/>
    </source>
</evidence>
<feature type="domain" description="DUF7092" evidence="9">
    <location>
        <begin position="3"/>
        <end position="78"/>
    </location>
</feature>
<gene>
    <name evidence="10" type="ORF">A1332_00180</name>
</gene>
<feature type="domain" description="Peptidase M48" evidence="8">
    <location>
        <begin position="187"/>
        <end position="336"/>
    </location>
</feature>
<evidence type="ECO:0000256" key="4">
    <source>
        <dbReference type="ARBA" id="ARBA00022833"/>
    </source>
</evidence>
<dbReference type="Proteomes" id="UP000078090">
    <property type="component" value="Unassembled WGS sequence"/>
</dbReference>
<dbReference type="Pfam" id="PF01435">
    <property type="entry name" value="Peptidase_M48"/>
    <property type="match status" value="1"/>
</dbReference>
<dbReference type="GO" id="GO:0046872">
    <property type="term" value="F:metal ion binding"/>
    <property type="evidence" value="ECO:0007669"/>
    <property type="project" value="UniProtKB-KW"/>
</dbReference>
<accession>A0A177MPW8</accession>
<dbReference type="GO" id="GO:0051603">
    <property type="term" value="P:proteolysis involved in protein catabolic process"/>
    <property type="evidence" value="ECO:0007669"/>
    <property type="project" value="TreeGrafter"/>
</dbReference>
<dbReference type="CDD" id="cd07332">
    <property type="entry name" value="M48C_Oma1_like"/>
    <property type="match status" value="1"/>
</dbReference>
<dbReference type="PANTHER" id="PTHR22726:SF1">
    <property type="entry name" value="METALLOENDOPEPTIDASE OMA1, MITOCHONDRIAL"/>
    <property type="match status" value="1"/>
</dbReference>
<dbReference type="PANTHER" id="PTHR22726">
    <property type="entry name" value="METALLOENDOPEPTIDASE OMA1"/>
    <property type="match status" value="1"/>
</dbReference>
<evidence type="ECO:0000313" key="10">
    <source>
        <dbReference type="EMBL" id="OAI07847.1"/>
    </source>
</evidence>
<dbReference type="InterPro" id="IPR051156">
    <property type="entry name" value="Mito/Outer_Membr_Metalloprot"/>
</dbReference>
<protein>
    <submittedName>
        <fullName evidence="10">Uncharacterized protein</fullName>
    </submittedName>
</protein>
<dbReference type="InterPro" id="IPR055518">
    <property type="entry name" value="DUF7092"/>
</dbReference>
<dbReference type="GO" id="GO:0016020">
    <property type="term" value="C:membrane"/>
    <property type="evidence" value="ECO:0007669"/>
    <property type="project" value="TreeGrafter"/>
</dbReference>
<keyword evidence="5 6" id="KW-0482">Metalloprotease</keyword>
<evidence type="ECO:0000256" key="7">
    <source>
        <dbReference type="SAM" id="Phobius"/>
    </source>
</evidence>
<evidence type="ECO:0000256" key="3">
    <source>
        <dbReference type="ARBA" id="ARBA00022801"/>
    </source>
</evidence>
<keyword evidence="1 6" id="KW-0645">Protease</keyword>
<evidence type="ECO:0000256" key="1">
    <source>
        <dbReference type="ARBA" id="ARBA00022670"/>
    </source>
</evidence>
<evidence type="ECO:0000313" key="11">
    <source>
        <dbReference type="Proteomes" id="UP000078090"/>
    </source>
</evidence>
<comment type="cofactor">
    <cofactor evidence="6">
        <name>Zn(2+)</name>
        <dbReference type="ChEBI" id="CHEBI:29105"/>
    </cofactor>
    <text evidence="6">Binds 1 zinc ion per subunit.</text>
</comment>
<reference evidence="10 11" key="1">
    <citation type="submission" date="2016-03" db="EMBL/GenBank/DDBJ databases">
        <authorList>
            <person name="Ploux O."/>
        </authorList>
    </citation>
    <scope>NUCLEOTIDE SEQUENCE [LARGE SCALE GENOMIC DNA]</scope>
    <source>
        <strain evidence="10 11">R-45363</strain>
    </source>
</reference>
<proteinExistence type="inferred from homology"/>
<keyword evidence="3 6" id="KW-0378">Hydrolase</keyword>
<keyword evidence="2" id="KW-0479">Metal-binding</keyword>
<feature type="transmembrane region" description="Helical" evidence="7">
    <location>
        <begin position="91"/>
        <end position="113"/>
    </location>
</feature>
<dbReference type="EMBL" id="LUUG01000049">
    <property type="protein sequence ID" value="OAI07847.1"/>
    <property type="molecule type" value="Genomic_DNA"/>
</dbReference>
<evidence type="ECO:0000256" key="2">
    <source>
        <dbReference type="ARBA" id="ARBA00022723"/>
    </source>
</evidence>
<keyword evidence="4 6" id="KW-0862">Zinc</keyword>
<evidence type="ECO:0000256" key="5">
    <source>
        <dbReference type="ARBA" id="ARBA00023049"/>
    </source>
</evidence>
<name>A0A177MPW8_METMH</name>